<gene>
    <name evidence="1" type="ORF">ADJ77_02710</name>
    <name evidence="2" type="ORF">J5A51_09850</name>
</gene>
<dbReference type="Proteomes" id="UP000682005">
    <property type="component" value="Chromosome 1"/>
</dbReference>
<evidence type="ECO:0000313" key="2">
    <source>
        <dbReference type="EMBL" id="QUB86390.1"/>
    </source>
</evidence>
<organism evidence="1 3">
    <name type="scientific">Prevotella fusca JCM 17724</name>
    <dbReference type="NCBI Taxonomy" id="1236517"/>
    <lineage>
        <taxon>Bacteria</taxon>
        <taxon>Pseudomonadati</taxon>
        <taxon>Bacteroidota</taxon>
        <taxon>Bacteroidia</taxon>
        <taxon>Bacteroidales</taxon>
        <taxon>Prevotellaceae</taxon>
        <taxon>Prevotella</taxon>
    </lineage>
</organism>
<name>A0A0K1NI36_9BACT</name>
<dbReference type="AlphaFoldDB" id="A0A0K1NI36"/>
<proteinExistence type="predicted"/>
<keyword evidence="4" id="KW-1185">Reference proteome</keyword>
<dbReference type="Pfam" id="PF16271">
    <property type="entry name" value="DUF4924"/>
    <property type="match status" value="2"/>
</dbReference>
<dbReference type="InterPro" id="IPR032574">
    <property type="entry name" value="DUF4924"/>
</dbReference>
<evidence type="ECO:0000313" key="4">
    <source>
        <dbReference type="Proteomes" id="UP000682005"/>
    </source>
</evidence>
<dbReference type="OrthoDB" id="1095125at2"/>
<dbReference type="eggNOG" id="ENOG502ZGS8">
    <property type="taxonomic scope" value="Bacteria"/>
</dbReference>
<sequence length="202" mass="23839">MFVAKELRKKSIAEYLLYMWQIEDTIRAYGCSLTRIRKEYIDQFQYSEEQKEEEEDWFGDLVRMMNQEGCREGGHLQINKVLMQDLTELHAQLLQSSKFPFYSAEYYRVLPFIVELRGKAKRTADKMARTNDERLKSVASQLGESEVETCFDLLYGVMMLRLQKKEITPETKRALKEITTFIGMLSDYYIKDKAEGLDFGEE</sequence>
<reference evidence="1 3" key="1">
    <citation type="submission" date="2015-07" db="EMBL/GenBank/DDBJ databases">
        <authorList>
            <person name="Noorani M."/>
        </authorList>
    </citation>
    <scope>NUCLEOTIDE SEQUENCE [LARGE SCALE GENOMIC DNA]</scope>
    <source>
        <strain evidence="1 3">W1435</strain>
    </source>
</reference>
<reference evidence="2 4" key="2">
    <citation type="submission" date="2021-03" db="EMBL/GenBank/DDBJ databases">
        <title>Human Oral Microbial Genomes.</title>
        <authorList>
            <person name="Johnston C.D."/>
            <person name="Chen T."/>
            <person name="Dewhirst F.E."/>
        </authorList>
    </citation>
    <scope>NUCLEOTIDE SEQUENCE [LARGE SCALE GENOMIC DNA]</scope>
    <source>
        <strain evidence="2 4">W1435</strain>
    </source>
</reference>
<dbReference type="EMBL" id="CP072370">
    <property type="protein sequence ID" value="QUB86390.1"/>
    <property type="molecule type" value="Genomic_DNA"/>
</dbReference>
<evidence type="ECO:0000313" key="1">
    <source>
        <dbReference type="EMBL" id="AKU68762.1"/>
    </source>
</evidence>
<protein>
    <submittedName>
        <fullName evidence="2">DUF4924 family protein</fullName>
    </submittedName>
</protein>
<dbReference type="RefSeq" id="WP_025078805.1">
    <property type="nucleotide sequence ID" value="NZ_BAKO01000026.1"/>
</dbReference>
<dbReference type="Proteomes" id="UP000060345">
    <property type="component" value="Chromosome 1"/>
</dbReference>
<evidence type="ECO:0000313" key="3">
    <source>
        <dbReference type="Proteomes" id="UP000060345"/>
    </source>
</evidence>
<dbReference type="KEGG" id="pfus:ADJ77_02710"/>
<dbReference type="STRING" id="1236517.ADJ77_02710"/>
<accession>A0A0K1NI36</accession>
<dbReference type="EMBL" id="CP012074">
    <property type="protein sequence ID" value="AKU68762.1"/>
    <property type="molecule type" value="Genomic_DNA"/>
</dbReference>